<dbReference type="RefSeq" id="WP_269884640.1">
    <property type="nucleotide sequence ID" value="NZ_JAQAGZ010000021.1"/>
</dbReference>
<comment type="caution">
    <text evidence="1">The sequence shown here is derived from an EMBL/GenBank/DDBJ whole genome shotgun (WGS) entry which is preliminary data.</text>
</comment>
<gene>
    <name evidence="1" type="ORF">O9H85_27655</name>
</gene>
<sequence>MIEQKQTNLPWYRRAVRWGQTNLTEMDPTNWDKEFWKQYWKETKIQGVIINAGGIVAYYPSKLEMQYRAEGLGDRDLFGEFAEEARKAGLIVLARMDINRATKEFFDQHPDWFVVNAQGEPLMSNGRYFSCVNSPYYKEFIPEVLKEIIEKYRPEGFTDNSWTGASRKVICHCSYCKAKFKADAGLDLPISSDYNDPVYRQWIKWSYSCRIENWDLFNETTTRFGGSDCYWLGMFNADPFRPHTNFCDLKEIGRRSKIMMCDHQSRETRTGFEQNSLNGFLLHGLAGWDTVIPESMSNYIRGVRTFRQGSNPAKETQLWMLDGIAGGISPWYHHVGAVQEDRRQFKNAPPVMQWHEQNEIYLYDRLPVANIGLVWSQENTEFYGRDDVEEKVSLPWHGFVRAMTRARIPFIPVHADHIDREAANLSLLILPDLAAMTDAQCEAVQRFVESGGNLLFTSKTATLNEWGEHREKFPLEGLTGIRHLHEVAGTEGKSNPNWEVFETHNYFRLPQDRHPVIAGFEDTATLPFGGSVRRVECDGKLSPIATYIPAYPIYPPEFSWVRVPNTDIPVMLAGEHASGGRIFYFAGDVDRAYGRTHLPDLGDLLASAVRWAMNDNLPVKIEGPGYLDCKLFKQGGKFILHIVNLTGTNQSPGFVEEFIPVGPLKISFYTRETMPNRALLRVSGIEAKLVVENAWATIQVDSVINHELVVLE</sequence>
<dbReference type="Gene3D" id="3.40.50.880">
    <property type="match status" value="1"/>
</dbReference>
<keyword evidence="2" id="KW-1185">Reference proteome</keyword>
<evidence type="ECO:0000313" key="1">
    <source>
        <dbReference type="EMBL" id="MCZ8516110.1"/>
    </source>
</evidence>
<name>A0ABT4QGX8_9BACL</name>
<dbReference type="EC" id="3.2.1.23" evidence="1"/>
<keyword evidence="1" id="KW-0326">Glycosidase</keyword>
<keyword evidence="1" id="KW-0378">Hydrolase</keyword>
<dbReference type="Proteomes" id="UP001527882">
    <property type="component" value="Unassembled WGS sequence"/>
</dbReference>
<dbReference type="CDD" id="cd03143">
    <property type="entry name" value="A4_beta-galactosidase_middle_domain"/>
    <property type="match status" value="1"/>
</dbReference>
<dbReference type="InterPro" id="IPR029062">
    <property type="entry name" value="Class_I_gatase-like"/>
</dbReference>
<dbReference type="InterPro" id="IPR017853">
    <property type="entry name" value="GH"/>
</dbReference>
<reference evidence="1 2" key="1">
    <citation type="submission" date="2022-12" db="EMBL/GenBank/DDBJ databases">
        <title>Draft genome sequence of Paenibacillus sp. dW9.</title>
        <authorList>
            <person name="Choi E.-W."/>
            <person name="Kim D.-U."/>
        </authorList>
    </citation>
    <scope>NUCLEOTIDE SEQUENCE [LARGE SCALE GENOMIC DNA]</scope>
    <source>
        <strain evidence="2">dW9</strain>
    </source>
</reference>
<protein>
    <submittedName>
        <fullName evidence="1">Beta-galactosidase</fullName>
        <ecNumber evidence="1">3.2.1.23</ecNumber>
    </submittedName>
</protein>
<organism evidence="1 2">
    <name type="scientific">Paenibacillus gyeongsangnamensis</name>
    <dbReference type="NCBI Taxonomy" id="3388067"/>
    <lineage>
        <taxon>Bacteria</taxon>
        <taxon>Bacillati</taxon>
        <taxon>Bacillota</taxon>
        <taxon>Bacilli</taxon>
        <taxon>Bacillales</taxon>
        <taxon>Paenibacillaceae</taxon>
        <taxon>Paenibacillus</taxon>
    </lineage>
</organism>
<dbReference type="GO" id="GO:0004565">
    <property type="term" value="F:beta-galactosidase activity"/>
    <property type="evidence" value="ECO:0007669"/>
    <property type="project" value="UniProtKB-EC"/>
</dbReference>
<dbReference type="Pfam" id="PF14871">
    <property type="entry name" value="GHL6"/>
    <property type="match status" value="1"/>
</dbReference>
<dbReference type="InterPro" id="IPR028212">
    <property type="entry name" value="GHL6"/>
</dbReference>
<dbReference type="Gene3D" id="3.20.20.80">
    <property type="entry name" value="Glycosidases"/>
    <property type="match status" value="1"/>
</dbReference>
<evidence type="ECO:0000313" key="2">
    <source>
        <dbReference type="Proteomes" id="UP001527882"/>
    </source>
</evidence>
<dbReference type="SUPFAM" id="SSF51445">
    <property type="entry name" value="(Trans)glycosidases"/>
    <property type="match status" value="1"/>
</dbReference>
<dbReference type="SUPFAM" id="SSF52317">
    <property type="entry name" value="Class I glutamine amidotransferase-like"/>
    <property type="match status" value="1"/>
</dbReference>
<proteinExistence type="predicted"/>
<accession>A0ABT4QGX8</accession>
<dbReference type="EMBL" id="JAQAGZ010000021">
    <property type="protein sequence ID" value="MCZ8516110.1"/>
    <property type="molecule type" value="Genomic_DNA"/>
</dbReference>